<dbReference type="SUPFAM" id="SSF53448">
    <property type="entry name" value="Nucleotide-diphospho-sugar transferases"/>
    <property type="match status" value="1"/>
</dbReference>
<organism evidence="4 5">
    <name type="scientific">Alteromonas marina</name>
    <dbReference type="NCBI Taxonomy" id="203795"/>
    <lineage>
        <taxon>Bacteria</taxon>
        <taxon>Pseudomonadati</taxon>
        <taxon>Pseudomonadota</taxon>
        <taxon>Gammaproteobacteria</taxon>
        <taxon>Alteromonadales</taxon>
        <taxon>Alteromonadaceae</taxon>
        <taxon>Alteromonas/Salinimonas group</taxon>
        <taxon>Alteromonas</taxon>
    </lineage>
</organism>
<dbReference type="AlphaFoldDB" id="A0A0B3ZGG1"/>
<dbReference type="Proteomes" id="UP000031197">
    <property type="component" value="Unassembled WGS sequence"/>
</dbReference>
<evidence type="ECO:0000313" key="4">
    <source>
        <dbReference type="EMBL" id="KHT57495.1"/>
    </source>
</evidence>
<dbReference type="InterPro" id="IPR027791">
    <property type="entry name" value="Galactosyl_T_C"/>
</dbReference>
<dbReference type="RefSeq" id="WP_039216571.1">
    <property type="nucleotide sequence ID" value="NZ_JWLW01000003.1"/>
</dbReference>
<protein>
    <submittedName>
        <fullName evidence="4">Glycosyl transferase family 2</fullName>
    </submittedName>
</protein>
<name>A0A0B3ZGG1_9ALTE</name>
<dbReference type="Pfam" id="PF02709">
    <property type="entry name" value="Glyco_transf_7C"/>
    <property type="match status" value="1"/>
</dbReference>
<proteinExistence type="predicted"/>
<evidence type="ECO:0000256" key="2">
    <source>
        <dbReference type="SAM" id="MobiDB-lite"/>
    </source>
</evidence>
<dbReference type="OrthoDB" id="6653642at2"/>
<keyword evidence="5" id="KW-1185">Reference proteome</keyword>
<evidence type="ECO:0000259" key="3">
    <source>
        <dbReference type="Pfam" id="PF02709"/>
    </source>
</evidence>
<feature type="region of interest" description="Disordered" evidence="2">
    <location>
        <begin position="142"/>
        <end position="163"/>
    </location>
</feature>
<gene>
    <name evidence="4" type="ORF">RJ41_02340</name>
</gene>
<comment type="caution">
    <text evidence="4">The sequence shown here is derived from an EMBL/GenBank/DDBJ whole genome shotgun (WGS) entry which is preliminary data.</text>
</comment>
<feature type="domain" description="Galactosyltransferase C-terminal" evidence="3">
    <location>
        <begin position="165"/>
        <end position="220"/>
    </location>
</feature>
<dbReference type="InterPro" id="IPR029044">
    <property type="entry name" value="Nucleotide-diphossugar_trans"/>
</dbReference>
<dbReference type="Gene3D" id="3.90.550.10">
    <property type="entry name" value="Spore Coat Polysaccharide Biosynthesis Protein SpsA, Chain A"/>
    <property type="match status" value="1"/>
</dbReference>
<keyword evidence="1 4" id="KW-0808">Transferase</keyword>
<reference evidence="4 5" key="1">
    <citation type="submission" date="2014-12" db="EMBL/GenBank/DDBJ databases">
        <title>Genome sequencing of Alteromonas marina AD001.</title>
        <authorList>
            <person name="Adrian T.G.S."/>
            <person name="Chan K.G."/>
        </authorList>
    </citation>
    <scope>NUCLEOTIDE SEQUENCE [LARGE SCALE GENOMIC DNA]</scope>
    <source>
        <strain evidence="4 5">AD001</strain>
    </source>
</reference>
<sequence>MRSPISAVTIVKSRTEKLTNLITQLEQCSPTPDELVIVWMAPPSDLSLVRSDKFDIVHKFVTQDALPIAKARNKGMSAAKHANLVYLNVDAVIAPSLFRDGLLALRDNTVVITSVVFLPNERCCKPYRQISKDEKEIGYLASNDDTLPEDDNNEIPSRDQEINHGKFSDDSICSTVFFIRKADFHKTGGFDEGYAGFGLNDEDFFTNCRALGFSLEQLPTRTFAPHRPNYQCPINHLLDFVHNAQRFHSKWGFYPCVNVLNAYADQGFINADFKQNGIKIKHLPQQVEEDTPGAPAEKPMVTNAQNNIAFTSFHSPEKESGLLSTSA</sequence>
<evidence type="ECO:0000313" key="5">
    <source>
        <dbReference type="Proteomes" id="UP000031197"/>
    </source>
</evidence>
<dbReference type="GO" id="GO:0016740">
    <property type="term" value="F:transferase activity"/>
    <property type="evidence" value="ECO:0007669"/>
    <property type="project" value="UniProtKB-KW"/>
</dbReference>
<accession>A0A0B3ZGG1</accession>
<dbReference type="EMBL" id="JWLW01000003">
    <property type="protein sequence ID" value="KHT57495.1"/>
    <property type="molecule type" value="Genomic_DNA"/>
</dbReference>
<evidence type="ECO:0000256" key="1">
    <source>
        <dbReference type="ARBA" id="ARBA00022679"/>
    </source>
</evidence>